<name>A0AAV4XT80_CAEEX</name>
<evidence type="ECO:0000313" key="1">
    <source>
        <dbReference type="EMBL" id="GIY98362.1"/>
    </source>
</evidence>
<gene>
    <name evidence="1" type="ORF">CEXT_357861</name>
</gene>
<accession>A0AAV4XT80</accession>
<evidence type="ECO:0000313" key="2">
    <source>
        <dbReference type="Proteomes" id="UP001054945"/>
    </source>
</evidence>
<proteinExistence type="predicted"/>
<dbReference type="Proteomes" id="UP001054945">
    <property type="component" value="Unassembled WGS sequence"/>
</dbReference>
<sequence>MQGSYINLEPFHLIWGGEKISKLFPFPLPDLHPPVQTKHEPLHSNIPTPTSFSKQTKRRKVITTLLYPLINATANFSDIKAGTLPAILGFPYLAFTRLTLSEDTPHPGAFRIFVPRH</sequence>
<keyword evidence="2" id="KW-1185">Reference proteome</keyword>
<comment type="caution">
    <text evidence="1">The sequence shown here is derived from an EMBL/GenBank/DDBJ whole genome shotgun (WGS) entry which is preliminary data.</text>
</comment>
<dbReference type="AlphaFoldDB" id="A0AAV4XT80"/>
<dbReference type="EMBL" id="BPLR01018283">
    <property type="protein sequence ID" value="GIY98362.1"/>
    <property type="molecule type" value="Genomic_DNA"/>
</dbReference>
<reference evidence="1 2" key="1">
    <citation type="submission" date="2021-06" db="EMBL/GenBank/DDBJ databases">
        <title>Caerostris extrusa draft genome.</title>
        <authorList>
            <person name="Kono N."/>
            <person name="Arakawa K."/>
        </authorList>
    </citation>
    <scope>NUCLEOTIDE SEQUENCE [LARGE SCALE GENOMIC DNA]</scope>
</reference>
<organism evidence="1 2">
    <name type="scientific">Caerostris extrusa</name>
    <name type="common">Bark spider</name>
    <name type="synonym">Caerostris bankana</name>
    <dbReference type="NCBI Taxonomy" id="172846"/>
    <lineage>
        <taxon>Eukaryota</taxon>
        <taxon>Metazoa</taxon>
        <taxon>Ecdysozoa</taxon>
        <taxon>Arthropoda</taxon>
        <taxon>Chelicerata</taxon>
        <taxon>Arachnida</taxon>
        <taxon>Araneae</taxon>
        <taxon>Araneomorphae</taxon>
        <taxon>Entelegynae</taxon>
        <taxon>Araneoidea</taxon>
        <taxon>Araneidae</taxon>
        <taxon>Caerostris</taxon>
    </lineage>
</organism>
<protein>
    <submittedName>
        <fullName evidence="1">Uncharacterized protein</fullName>
    </submittedName>
</protein>